<protein>
    <submittedName>
        <fullName evidence="2">Uncharacterized protein</fullName>
    </submittedName>
</protein>
<reference evidence="2" key="2">
    <citation type="submission" date="2023-06" db="EMBL/GenBank/DDBJ databases">
        <authorList>
            <consortium name="Lawrence Berkeley National Laboratory"/>
            <person name="Mondo S.J."/>
            <person name="Hensen N."/>
            <person name="Bonometti L."/>
            <person name="Westerberg I."/>
            <person name="Brannstrom I.O."/>
            <person name="Guillou S."/>
            <person name="Cros-Aarteil S."/>
            <person name="Calhoun S."/>
            <person name="Haridas S."/>
            <person name="Kuo A."/>
            <person name="Pangilinan J."/>
            <person name="Riley R."/>
            <person name="Labutti K."/>
            <person name="Andreopoulos B."/>
            <person name="Lipzen A."/>
            <person name="Chen C."/>
            <person name="Yanf M."/>
            <person name="Daum C."/>
            <person name="Ng V."/>
            <person name="Clum A."/>
            <person name="Steindorff A."/>
            <person name="Ohm R."/>
            <person name="Martin F."/>
            <person name="Silar P."/>
            <person name="Natvig D."/>
            <person name="Lalanne C."/>
            <person name="Gautier V."/>
            <person name="Ament-Velasquez S.L."/>
            <person name="Kruys A."/>
            <person name="Hutchinson M.I."/>
            <person name="Powell A.J."/>
            <person name="Barry K."/>
            <person name="Miller A.N."/>
            <person name="Grigoriev I.V."/>
            <person name="Debuchy R."/>
            <person name="Gladieux P."/>
            <person name="Thoren M.H."/>
            <person name="Johannesson H."/>
        </authorList>
    </citation>
    <scope>NUCLEOTIDE SEQUENCE</scope>
    <source>
        <strain evidence="2">CBS 333.67</strain>
    </source>
</reference>
<feature type="transmembrane region" description="Helical" evidence="1">
    <location>
        <begin position="6"/>
        <end position="34"/>
    </location>
</feature>
<keyword evidence="1" id="KW-0812">Transmembrane</keyword>
<sequence>MAFEWLALFIFSLSVCYSVLIAGSYCCILPLVYVLDLLYCPRGAGLSRWLFLFVFRGLNAQVLLRGECTYSILIEQETNMLSPSARSGYLHQPAHNSLAAHSSECTA</sequence>
<reference evidence="2" key="1">
    <citation type="journal article" date="2023" name="Mol. Phylogenet. Evol.">
        <title>Genome-scale phylogeny and comparative genomics of the fungal order Sordariales.</title>
        <authorList>
            <person name="Hensen N."/>
            <person name="Bonometti L."/>
            <person name="Westerberg I."/>
            <person name="Brannstrom I.O."/>
            <person name="Guillou S."/>
            <person name="Cros-Aarteil S."/>
            <person name="Calhoun S."/>
            <person name="Haridas S."/>
            <person name="Kuo A."/>
            <person name="Mondo S."/>
            <person name="Pangilinan J."/>
            <person name="Riley R."/>
            <person name="LaButti K."/>
            <person name="Andreopoulos B."/>
            <person name="Lipzen A."/>
            <person name="Chen C."/>
            <person name="Yan M."/>
            <person name="Daum C."/>
            <person name="Ng V."/>
            <person name="Clum A."/>
            <person name="Steindorff A."/>
            <person name="Ohm R.A."/>
            <person name="Martin F."/>
            <person name="Silar P."/>
            <person name="Natvig D.O."/>
            <person name="Lalanne C."/>
            <person name="Gautier V."/>
            <person name="Ament-Velasquez S.L."/>
            <person name="Kruys A."/>
            <person name="Hutchinson M.I."/>
            <person name="Powell A.J."/>
            <person name="Barry K."/>
            <person name="Miller A.N."/>
            <person name="Grigoriev I.V."/>
            <person name="Debuchy R."/>
            <person name="Gladieux P."/>
            <person name="Hiltunen Thoren M."/>
            <person name="Johannesson H."/>
        </authorList>
    </citation>
    <scope>NUCLEOTIDE SEQUENCE</scope>
    <source>
        <strain evidence="2">CBS 333.67</strain>
    </source>
</reference>
<dbReference type="EMBL" id="JAUDZG010000005">
    <property type="protein sequence ID" value="KAK3304146.1"/>
    <property type="molecule type" value="Genomic_DNA"/>
</dbReference>
<comment type="caution">
    <text evidence="2">The sequence shown here is derived from an EMBL/GenBank/DDBJ whole genome shotgun (WGS) entry which is preliminary data.</text>
</comment>
<accession>A0AAJ0GQD1</accession>
<keyword evidence="1" id="KW-1133">Transmembrane helix</keyword>
<name>A0AAJ0GQD1_9PEZI</name>
<proteinExistence type="predicted"/>
<gene>
    <name evidence="2" type="ORF">B0T15DRAFT_231458</name>
</gene>
<keyword evidence="1" id="KW-0472">Membrane</keyword>
<evidence type="ECO:0000313" key="2">
    <source>
        <dbReference type="EMBL" id="KAK3304146.1"/>
    </source>
</evidence>
<evidence type="ECO:0000256" key="1">
    <source>
        <dbReference type="SAM" id="Phobius"/>
    </source>
</evidence>
<keyword evidence="3" id="KW-1185">Reference proteome</keyword>
<dbReference type="RefSeq" id="XP_062719926.1">
    <property type="nucleotide sequence ID" value="XM_062862951.1"/>
</dbReference>
<dbReference type="Proteomes" id="UP001273166">
    <property type="component" value="Unassembled WGS sequence"/>
</dbReference>
<dbReference type="GeneID" id="87881780"/>
<organism evidence="2 3">
    <name type="scientific">Chaetomium strumarium</name>
    <dbReference type="NCBI Taxonomy" id="1170767"/>
    <lineage>
        <taxon>Eukaryota</taxon>
        <taxon>Fungi</taxon>
        <taxon>Dikarya</taxon>
        <taxon>Ascomycota</taxon>
        <taxon>Pezizomycotina</taxon>
        <taxon>Sordariomycetes</taxon>
        <taxon>Sordariomycetidae</taxon>
        <taxon>Sordariales</taxon>
        <taxon>Chaetomiaceae</taxon>
        <taxon>Chaetomium</taxon>
    </lineage>
</organism>
<evidence type="ECO:0000313" key="3">
    <source>
        <dbReference type="Proteomes" id="UP001273166"/>
    </source>
</evidence>
<dbReference type="AlphaFoldDB" id="A0AAJ0GQD1"/>